<feature type="compositionally biased region" description="Polar residues" evidence="1">
    <location>
        <begin position="217"/>
        <end position="228"/>
    </location>
</feature>
<dbReference type="RefSeq" id="XP_068365384.1">
    <property type="nucleotide sequence ID" value="XM_068499946.1"/>
</dbReference>
<dbReference type="OrthoDB" id="267397at2759"/>
<keyword evidence="4" id="KW-1185">Reference proteome</keyword>
<reference evidence="3" key="1">
    <citation type="submission" date="2016-10" db="EMBL/GenBank/DDBJ databases">
        <authorList>
            <person name="Benchimol M."/>
            <person name="Almeida L.G."/>
            <person name="Vasconcelos A.T."/>
            <person name="Perreira-Neves A."/>
            <person name="Rosa I.A."/>
            <person name="Tasca T."/>
            <person name="Bogo M.R."/>
            <person name="de Souza W."/>
        </authorList>
    </citation>
    <scope>NUCLEOTIDE SEQUENCE [LARGE SCALE GENOMIC DNA]</scope>
    <source>
        <strain evidence="3">K</strain>
    </source>
</reference>
<dbReference type="Proteomes" id="UP000179807">
    <property type="component" value="Unassembled WGS sequence"/>
</dbReference>
<organism evidence="3 4">
    <name type="scientific">Tritrichomonas foetus</name>
    <dbReference type="NCBI Taxonomy" id="1144522"/>
    <lineage>
        <taxon>Eukaryota</taxon>
        <taxon>Metamonada</taxon>
        <taxon>Parabasalia</taxon>
        <taxon>Tritrichomonadida</taxon>
        <taxon>Tritrichomonadidae</taxon>
        <taxon>Tritrichomonas</taxon>
    </lineage>
</organism>
<dbReference type="GeneID" id="94834650"/>
<dbReference type="Pfam" id="PF00240">
    <property type="entry name" value="ubiquitin"/>
    <property type="match status" value="1"/>
</dbReference>
<dbReference type="SMART" id="SM00213">
    <property type="entry name" value="UBQ"/>
    <property type="match status" value="1"/>
</dbReference>
<dbReference type="SUPFAM" id="SSF54236">
    <property type="entry name" value="Ubiquitin-like"/>
    <property type="match status" value="1"/>
</dbReference>
<feature type="region of interest" description="Disordered" evidence="1">
    <location>
        <begin position="200"/>
        <end position="228"/>
    </location>
</feature>
<dbReference type="AlphaFoldDB" id="A0A1J4KMX4"/>
<dbReference type="EMBL" id="MLAK01000568">
    <property type="protein sequence ID" value="OHT12248.1"/>
    <property type="molecule type" value="Genomic_DNA"/>
</dbReference>
<dbReference type="Gene3D" id="3.10.20.90">
    <property type="entry name" value="Phosphatidylinositol 3-kinase Catalytic Subunit, Chain A, domain 1"/>
    <property type="match status" value="1"/>
</dbReference>
<proteinExistence type="predicted"/>
<name>A0A1J4KMX4_9EUKA</name>
<evidence type="ECO:0000256" key="1">
    <source>
        <dbReference type="SAM" id="MobiDB-lite"/>
    </source>
</evidence>
<feature type="compositionally biased region" description="Pro residues" evidence="1">
    <location>
        <begin position="201"/>
        <end position="215"/>
    </location>
</feature>
<dbReference type="InterPro" id="IPR000626">
    <property type="entry name" value="Ubiquitin-like_dom"/>
</dbReference>
<dbReference type="CDD" id="cd17039">
    <property type="entry name" value="Ubl_ubiquitin_like"/>
    <property type="match status" value="1"/>
</dbReference>
<dbReference type="PROSITE" id="PS50053">
    <property type="entry name" value="UBIQUITIN_2"/>
    <property type="match status" value="1"/>
</dbReference>
<feature type="domain" description="Ubiquitin-like" evidence="2">
    <location>
        <begin position="7"/>
        <end position="76"/>
    </location>
</feature>
<dbReference type="InterPro" id="IPR029071">
    <property type="entry name" value="Ubiquitin-like_domsf"/>
</dbReference>
<dbReference type="VEuPathDB" id="TrichDB:TRFO_18055"/>
<comment type="caution">
    <text evidence="3">The sequence shown here is derived from an EMBL/GenBank/DDBJ whole genome shotgun (WGS) entry which is preliminary data.</text>
</comment>
<evidence type="ECO:0000259" key="2">
    <source>
        <dbReference type="PROSITE" id="PS50053"/>
    </source>
</evidence>
<evidence type="ECO:0000313" key="3">
    <source>
        <dbReference type="EMBL" id="OHT12248.1"/>
    </source>
</evidence>
<protein>
    <recommendedName>
        <fullName evidence="2">Ubiquitin-like domain-containing protein</fullName>
    </recommendedName>
</protein>
<evidence type="ECO:0000313" key="4">
    <source>
        <dbReference type="Proteomes" id="UP000179807"/>
    </source>
</evidence>
<gene>
    <name evidence="3" type="ORF">TRFO_18055</name>
</gene>
<accession>A0A1J4KMX4</accession>
<sequence length="228" mass="26013">MSSKERMWVMIKVIKPENKLALEVTEDDTVIDLKYAIDQKIRVHPRFQYIVFKGAILQDSTILTRHGILHGSKIFLYYNTKKMQNSESCELLNDDGSASSYGSRIRSSSCSSIMQPNFDCIDNSQLHMIQTANYIRQNLSTLSASTDLSDLYKDAFFNRIEFSASGFRAQVNHFHHVDHFLNTRFDESVRQMYPFNMKTVIPPPPEVPSTDPLPTPYLSSTPASAFQG</sequence>